<accession>A0A7J0BLZ0</accession>
<name>A0A7J0BLZ0_9BACT</name>
<reference evidence="1 2" key="1">
    <citation type="submission" date="2020-05" db="EMBL/GenBank/DDBJ databases">
        <title>Draft genome sequence of Desulfovibrio sp. strain HN2T.</title>
        <authorList>
            <person name="Ueno A."/>
            <person name="Tamazawa S."/>
            <person name="Tamamura S."/>
            <person name="Murakami T."/>
            <person name="Kiyama T."/>
            <person name="Inomata H."/>
            <person name="Amano Y."/>
            <person name="Miyakawa K."/>
            <person name="Tamaki H."/>
            <person name="Naganuma T."/>
            <person name="Kaneko K."/>
        </authorList>
    </citation>
    <scope>NUCLEOTIDE SEQUENCE [LARGE SCALE GENOMIC DNA]</scope>
    <source>
        <strain evidence="1 2">HN2</strain>
    </source>
</reference>
<organism evidence="1 2">
    <name type="scientific">Desulfovibrio subterraneus</name>
    <dbReference type="NCBI Taxonomy" id="2718620"/>
    <lineage>
        <taxon>Bacteria</taxon>
        <taxon>Pseudomonadati</taxon>
        <taxon>Thermodesulfobacteriota</taxon>
        <taxon>Desulfovibrionia</taxon>
        <taxon>Desulfovibrionales</taxon>
        <taxon>Desulfovibrionaceae</taxon>
        <taxon>Desulfovibrio</taxon>
    </lineage>
</organism>
<evidence type="ECO:0000313" key="2">
    <source>
        <dbReference type="Proteomes" id="UP000503840"/>
    </source>
</evidence>
<proteinExistence type="predicted"/>
<comment type="caution">
    <text evidence="1">The sequence shown here is derived from an EMBL/GenBank/DDBJ whole genome shotgun (WGS) entry which is preliminary data.</text>
</comment>
<dbReference type="Proteomes" id="UP000503840">
    <property type="component" value="Unassembled WGS sequence"/>
</dbReference>
<sequence>MYLVPEGLTPSGIPAQRCRFVTGYETYYEKRNVIVSYQMLYDSFANGAEKGPGNYGR</sequence>
<evidence type="ECO:0000313" key="1">
    <source>
        <dbReference type="EMBL" id="GFM34747.1"/>
    </source>
</evidence>
<dbReference type="AlphaFoldDB" id="A0A7J0BLZ0"/>
<dbReference type="EMBL" id="BLVO01000016">
    <property type="protein sequence ID" value="GFM34747.1"/>
    <property type="molecule type" value="Genomic_DNA"/>
</dbReference>
<protein>
    <submittedName>
        <fullName evidence="1">Uncharacterized protein</fullName>
    </submittedName>
</protein>
<gene>
    <name evidence="1" type="ORF">DSM101010T_31120</name>
</gene>
<keyword evidence="2" id="KW-1185">Reference proteome</keyword>